<dbReference type="Proteomes" id="UP000481153">
    <property type="component" value="Unassembled WGS sequence"/>
</dbReference>
<sequence>MQWHDLSKKWHDLTKNWHDFEKLLGEWHDREIHPYGGRIKRIHTVSCLLTVYTFWVPWRLENASRVTRPWLHISWCSPHGSQFDALSRFLHAIERCIAAGDEDDALLVCRAVHPTTGGSHWTFALVAMELVPSSQWMVTSRRFPRLNVQVAWMAVVDMLHALRLVIKGRRSAAVYCTRSCNATW</sequence>
<keyword evidence="2" id="KW-1185">Reference proteome</keyword>
<name>A0A6G0XSJ0_9STRA</name>
<evidence type="ECO:0000313" key="2">
    <source>
        <dbReference type="Proteomes" id="UP000481153"/>
    </source>
</evidence>
<dbReference type="AlphaFoldDB" id="A0A6G0XSJ0"/>
<organism evidence="1 2">
    <name type="scientific">Aphanomyces euteiches</name>
    <dbReference type="NCBI Taxonomy" id="100861"/>
    <lineage>
        <taxon>Eukaryota</taxon>
        <taxon>Sar</taxon>
        <taxon>Stramenopiles</taxon>
        <taxon>Oomycota</taxon>
        <taxon>Saprolegniomycetes</taxon>
        <taxon>Saprolegniales</taxon>
        <taxon>Verrucalvaceae</taxon>
        <taxon>Aphanomyces</taxon>
    </lineage>
</organism>
<reference evidence="1 2" key="1">
    <citation type="submission" date="2019-07" db="EMBL/GenBank/DDBJ databases">
        <title>Genomics analysis of Aphanomyces spp. identifies a new class of oomycete effector associated with host adaptation.</title>
        <authorList>
            <person name="Gaulin E."/>
        </authorList>
    </citation>
    <scope>NUCLEOTIDE SEQUENCE [LARGE SCALE GENOMIC DNA]</scope>
    <source>
        <strain evidence="1 2">ATCC 201684</strain>
    </source>
</reference>
<proteinExistence type="predicted"/>
<gene>
    <name evidence="1" type="ORF">Ae201684_001839</name>
</gene>
<accession>A0A6G0XSJ0</accession>
<dbReference type="EMBL" id="VJMJ01000017">
    <property type="protein sequence ID" value="KAF0743364.1"/>
    <property type="molecule type" value="Genomic_DNA"/>
</dbReference>
<comment type="caution">
    <text evidence="1">The sequence shown here is derived from an EMBL/GenBank/DDBJ whole genome shotgun (WGS) entry which is preliminary data.</text>
</comment>
<evidence type="ECO:0000313" key="1">
    <source>
        <dbReference type="EMBL" id="KAF0743364.1"/>
    </source>
</evidence>
<protein>
    <submittedName>
        <fullName evidence="1">Uncharacterized protein</fullName>
    </submittedName>
</protein>